<proteinExistence type="predicted"/>
<dbReference type="AlphaFoldDB" id="A0A937FCI4"/>
<dbReference type="InterPro" id="IPR024476">
    <property type="entry name" value="DUF3861"/>
</dbReference>
<comment type="caution">
    <text evidence="1">The sequence shown here is derived from an EMBL/GenBank/DDBJ whole genome shotgun (WGS) entry which is preliminary data.</text>
</comment>
<reference evidence="1" key="1">
    <citation type="submission" date="2021-01" db="EMBL/GenBank/DDBJ databases">
        <title>Fulvivirga kasyanovii gen. nov., sp nov., a novel member of the phylum Bacteroidetes isolated from seawater in a mussel farm.</title>
        <authorList>
            <person name="Zhao L.-H."/>
            <person name="Wang Z.-J."/>
        </authorList>
    </citation>
    <scope>NUCLEOTIDE SEQUENCE</scope>
    <source>
        <strain evidence="1">2943</strain>
    </source>
</reference>
<dbReference type="Gene3D" id="3.10.20.850">
    <property type="entry name" value="Protein of unknown function DUF3861"/>
    <property type="match status" value="1"/>
</dbReference>
<dbReference type="Proteomes" id="UP000659388">
    <property type="component" value="Unassembled WGS sequence"/>
</dbReference>
<evidence type="ECO:0000313" key="2">
    <source>
        <dbReference type="Proteomes" id="UP000659388"/>
    </source>
</evidence>
<gene>
    <name evidence="1" type="ORF">JL102_19155</name>
</gene>
<keyword evidence="2" id="KW-1185">Reference proteome</keyword>
<name>A0A937FCI4_9BACT</name>
<protein>
    <submittedName>
        <fullName evidence="1">DUF3861 domain-containing protein</fullName>
    </submittedName>
</protein>
<evidence type="ECO:0000313" key="1">
    <source>
        <dbReference type="EMBL" id="MBL3658279.1"/>
    </source>
</evidence>
<dbReference type="InterPro" id="IPR038194">
    <property type="entry name" value="DUF3861_sf"/>
</dbReference>
<sequence>MAKKNNSYRLNLEALSLKEEGIEKPSITLEFENHDEIFTIIENLKEKNPFGGKNQAVEFAIGIKLFAEVMIRNRQHSLFEDFFVEVKTFMKKLKRI</sequence>
<dbReference type="EMBL" id="JAESIY010000011">
    <property type="protein sequence ID" value="MBL3658279.1"/>
    <property type="molecule type" value="Genomic_DNA"/>
</dbReference>
<accession>A0A937FCI4</accession>
<dbReference type="RefSeq" id="WP_202246070.1">
    <property type="nucleotide sequence ID" value="NZ_JAESIY010000011.1"/>
</dbReference>
<dbReference type="Pfam" id="PF12977">
    <property type="entry name" value="DUF3861"/>
    <property type="match status" value="1"/>
</dbReference>
<organism evidence="1 2">
    <name type="scientific">Fulvivirga sediminis</name>
    <dbReference type="NCBI Taxonomy" id="2803949"/>
    <lineage>
        <taxon>Bacteria</taxon>
        <taxon>Pseudomonadati</taxon>
        <taxon>Bacteroidota</taxon>
        <taxon>Cytophagia</taxon>
        <taxon>Cytophagales</taxon>
        <taxon>Fulvivirgaceae</taxon>
        <taxon>Fulvivirga</taxon>
    </lineage>
</organism>